<evidence type="ECO:0000256" key="1">
    <source>
        <dbReference type="SAM" id="MobiDB-lite"/>
    </source>
</evidence>
<dbReference type="Proteomes" id="UP001231189">
    <property type="component" value="Unassembled WGS sequence"/>
</dbReference>
<dbReference type="EMBL" id="JAUUTY010000006">
    <property type="protein sequence ID" value="KAK1618490.1"/>
    <property type="molecule type" value="Genomic_DNA"/>
</dbReference>
<protein>
    <submittedName>
        <fullName evidence="2">Uncharacterized protein</fullName>
    </submittedName>
</protein>
<feature type="compositionally biased region" description="Acidic residues" evidence="1">
    <location>
        <begin position="203"/>
        <end position="248"/>
    </location>
</feature>
<accession>A0AAD8RCT5</accession>
<feature type="region of interest" description="Disordered" evidence="1">
    <location>
        <begin position="199"/>
        <end position="267"/>
    </location>
</feature>
<evidence type="ECO:0000313" key="3">
    <source>
        <dbReference type="Proteomes" id="UP001231189"/>
    </source>
</evidence>
<dbReference type="AlphaFoldDB" id="A0AAD8RCT5"/>
<gene>
    <name evidence="2" type="ORF">QYE76_024007</name>
</gene>
<name>A0AAD8RCT5_LOLMU</name>
<evidence type="ECO:0000313" key="2">
    <source>
        <dbReference type="EMBL" id="KAK1618490.1"/>
    </source>
</evidence>
<dbReference type="CDD" id="cd14686">
    <property type="entry name" value="bZIP"/>
    <property type="match status" value="1"/>
</dbReference>
<reference evidence="2" key="1">
    <citation type="submission" date="2023-07" db="EMBL/GenBank/DDBJ databases">
        <title>A chromosome-level genome assembly of Lolium multiflorum.</title>
        <authorList>
            <person name="Chen Y."/>
            <person name="Copetti D."/>
            <person name="Kolliker R."/>
            <person name="Studer B."/>
        </authorList>
    </citation>
    <scope>NUCLEOTIDE SEQUENCE</scope>
    <source>
        <strain evidence="2">02402/16</strain>
        <tissue evidence="2">Leaf</tissue>
    </source>
</reference>
<feature type="compositionally biased region" description="Polar residues" evidence="1">
    <location>
        <begin position="255"/>
        <end position="267"/>
    </location>
</feature>
<sequence>MCELALRLRRPPPEIRGFRQGVPEHSERAWRVVCTVRGRQTAPVCDDTEFEVVDRSWEDGLLRVMQLAIARLAHDFADRLQDSPFRFYGRRDDHGRMSPADPHPQFADYASHSEYLLQHTQRQLDHIRSLYDVKTMDCWMHTHQRIVWEKKFNIAEKSRIAQRKCIRKLRKEIAEMTEKTQMLEDQIEELEQEAIELRKENETLQDDDAADPYEMDVEDDDPSDHDEDLGEEPIDEPLLPSEEEEDPEERVFGSGTDTDAGATQSVQ</sequence>
<comment type="caution">
    <text evidence="2">The sequence shown here is derived from an EMBL/GenBank/DDBJ whole genome shotgun (WGS) entry which is preliminary data.</text>
</comment>
<keyword evidence="3" id="KW-1185">Reference proteome</keyword>
<proteinExistence type="predicted"/>
<organism evidence="2 3">
    <name type="scientific">Lolium multiflorum</name>
    <name type="common">Italian ryegrass</name>
    <name type="synonym">Lolium perenne subsp. multiflorum</name>
    <dbReference type="NCBI Taxonomy" id="4521"/>
    <lineage>
        <taxon>Eukaryota</taxon>
        <taxon>Viridiplantae</taxon>
        <taxon>Streptophyta</taxon>
        <taxon>Embryophyta</taxon>
        <taxon>Tracheophyta</taxon>
        <taxon>Spermatophyta</taxon>
        <taxon>Magnoliopsida</taxon>
        <taxon>Liliopsida</taxon>
        <taxon>Poales</taxon>
        <taxon>Poaceae</taxon>
        <taxon>BOP clade</taxon>
        <taxon>Pooideae</taxon>
        <taxon>Poodae</taxon>
        <taxon>Poeae</taxon>
        <taxon>Poeae Chloroplast Group 2 (Poeae type)</taxon>
        <taxon>Loliodinae</taxon>
        <taxon>Loliinae</taxon>
        <taxon>Lolium</taxon>
    </lineage>
</organism>